<dbReference type="Proteomes" id="UP000628775">
    <property type="component" value="Unassembled WGS sequence"/>
</dbReference>
<sequence length="75" mass="8763">MNDKAKMRLYALTSITCLAWLVQAMLQDRQKGQMWSGLNLIFYGCMIIVILYTAYSAVQMWKIKEKPVKNDDRTN</sequence>
<dbReference type="EMBL" id="BMIR01000004">
    <property type="protein sequence ID" value="GGE35869.1"/>
    <property type="molecule type" value="Genomic_DNA"/>
</dbReference>
<reference evidence="2" key="1">
    <citation type="journal article" date="2014" name="Int. J. Syst. Evol. Microbiol.">
        <title>Complete genome sequence of Corynebacterium casei LMG S-19264T (=DSM 44701T), isolated from a smear-ripened cheese.</title>
        <authorList>
            <consortium name="US DOE Joint Genome Institute (JGI-PGF)"/>
            <person name="Walter F."/>
            <person name="Albersmeier A."/>
            <person name="Kalinowski J."/>
            <person name="Ruckert C."/>
        </authorList>
    </citation>
    <scope>NUCLEOTIDE SEQUENCE</scope>
    <source>
        <strain evidence="2">CGMCC 1.15371</strain>
    </source>
</reference>
<evidence type="ECO:0000256" key="1">
    <source>
        <dbReference type="SAM" id="Phobius"/>
    </source>
</evidence>
<keyword evidence="3" id="KW-1185">Reference proteome</keyword>
<protein>
    <recommendedName>
        <fullName evidence="4">Carbon starvation protein</fullName>
    </recommendedName>
</protein>
<gene>
    <name evidence="2" type="ORF">GCM10011391_13310</name>
</gene>
<dbReference type="RefSeq" id="WP_188691037.1">
    <property type="nucleotide sequence ID" value="NZ_BMIR01000004.1"/>
</dbReference>
<evidence type="ECO:0000313" key="3">
    <source>
        <dbReference type="Proteomes" id="UP000628775"/>
    </source>
</evidence>
<reference evidence="2" key="2">
    <citation type="submission" date="2020-09" db="EMBL/GenBank/DDBJ databases">
        <authorList>
            <person name="Sun Q."/>
            <person name="Zhou Y."/>
        </authorList>
    </citation>
    <scope>NUCLEOTIDE SEQUENCE</scope>
    <source>
        <strain evidence="2">CGMCC 1.15371</strain>
    </source>
</reference>
<feature type="transmembrane region" description="Helical" evidence="1">
    <location>
        <begin position="40"/>
        <end position="58"/>
    </location>
</feature>
<evidence type="ECO:0000313" key="2">
    <source>
        <dbReference type="EMBL" id="GGE35869.1"/>
    </source>
</evidence>
<name>A0A8J2VPA8_9BACL</name>
<keyword evidence="1" id="KW-0472">Membrane</keyword>
<keyword evidence="1" id="KW-0812">Transmembrane</keyword>
<proteinExistence type="predicted"/>
<organism evidence="2 3">
    <name type="scientific">Pullulanibacillus camelliae</name>
    <dbReference type="NCBI Taxonomy" id="1707096"/>
    <lineage>
        <taxon>Bacteria</taxon>
        <taxon>Bacillati</taxon>
        <taxon>Bacillota</taxon>
        <taxon>Bacilli</taxon>
        <taxon>Bacillales</taxon>
        <taxon>Sporolactobacillaceae</taxon>
        <taxon>Pullulanibacillus</taxon>
    </lineage>
</organism>
<keyword evidence="1" id="KW-1133">Transmembrane helix</keyword>
<evidence type="ECO:0008006" key="4">
    <source>
        <dbReference type="Google" id="ProtNLM"/>
    </source>
</evidence>
<accession>A0A8J2VPA8</accession>
<dbReference type="AlphaFoldDB" id="A0A8J2VPA8"/>
<comment type="caution">
    <text evidence="2">The sequence shown here is derived from an EMBL/GenBank/DDBJ whole genome shotgun (WGS) entry which is preliminary data.</text>
</comment>